<feature type="domain" description="Fe2OG dioxygenase" evidence="3">
    <location>
        <begin position="174"/>
        <end position="277"/>
    </location>
</feature>
<dbReference type="EMBL" id="KI912109">
    <property type="protein sequence ID" value="ETS88084.1"/>
    <property type="molecule type" value="Genomic_DNA"/>
</dbReference>
<keyword evidence="2" id="KW-0560">Oxidoreductase</keyword>
<dbReference type="GO" id="GO:0016491">
    <property type="term" value="F:oxidoreductase activity"/>
    <property type="evidence" value="ECO:0007669"/>
    <property type="project" value="UniProtKB-KW"/>
</dbReference>
<dbReference type="GO" id="GO:0044283">
    <property type="term" value="P:small molecule biosynthetic process"/>
    <property type="evidence" value="ECO:0007669"/>
    <property type="project" value="UniProtKB-ARBA"/>
</dbReference>
<dbReference type="Pfam" id="PF14226">
    <property type="entry name" value="DIOX_N"/>
    <property type="match status" value="1"/>
</dbReference>
<evidence type="ECO:0000259" key="3">
    <source>
        <dbReference type="PROSITE" id="PS51471"/>
    </source>
</evidence>
<dbReference type="InterPro" id="IPR005123">
    <property type="entry name" value="Oxoglu/Fe-dep_dioxygenase_dom"/>
</dbReference>
<proteinExistence type="inferred from homology"/>
<evidence type="ECO:0000256" key="2">
    <source>
        <dbReference type="RuleBase" id="RU003682"/>
    </source>
</evidence>
<name>W3XQ17_PESFW</name>
<comment type="similarity">
    <text evidence="1 2">Belongs to the iron/ascorbate-dependent oxidoreductase family.</text>
</comment>
<dbReference type="Gene3D" id="2.60.120.330">
    <property type="entry name" value="B-lactam Antibiotic, Isopenicillin N Synthase, Chain"/>
    <property type="match status" value="1"/>
</dbReference>
<reference evidence="5" key="1">
    <citation type="journal article" date="2015" name="BMC Genomics">
        <title>Genomic and transcriptomic analysis of the endophytic fungus Pestalotiopsis fici reveals its lifestyle and high potential for synthesis of natural products.</title>
        <authorList>
            <person name="Wang X."/>
            <person name="Zhang X."/>
            <person name="Liu L."/>
            <person name="Xiang M."/>
            <person name="Wang W."/>
            <person name="Sun X."/>
            <person name="Che Y."/>
            <person name="Guo L."/>
            <person name="Liu G."/>
            <person name="Guo L."/>
            <person name="Wang C."/>
            <person name="Yin W.B."/>
            <person name="Stadler M."/>
            <person name="Zhang X."/>
            <person name="Liu X."/>
        </authorList>
    </citation>
    <scope>NUCLEOTIDE SEQUENCE [LARGE SCALE GENOMIC DNA]</scope>
    <source>
        <strain evidence="5">W106-1 / CGMCC3.15140</strain>
    </source>
</reference>
<dbReference type="RefSeq" id="XP_007828684.1">
    <property type="nucleotide sequence ID" value="XM_007830493.1"/>
</dbReference>
<accession>W3XQ17</accession>
<dbReference type="GO" id="GO:0046872">
    <property type="term" value="F:metal ion binding"/>
    <property type="evidence" value="ECO:0007669"/>
    <property type="project" value="UniProtKB-KW"/>
</dbReference>
<dbReference type="InterPro" id="IPR050231">
    <property type="entry name" value="Iron_ascorbate_oxido_reductase"/>
</dbReference>
<dbReference type="GeneID" id="19266925"/>
<protein>
    <recommendedName>
        <fullName evidence="3">Fe2OG dioxygenase domain-containing protein</fullName>
    </recommendedName>
</protein>
<dbReference type="OrthoDB" id="288590at2759"/>
<gene>
    <name evidence="4" type="ORF">PFICI_01912</name>
</gene>
<dbReference type="InterPro" id="IPR044861">
    <property type="entry name" value="IPNS-like_FE2OG_OXY"/>
</dbReference>
<dbReference type="KEGG" id="pfy:PFICI_01912"/>
<dbReference type="OMA" id="LPKEWNC"/>
<organism evidence="4 5">
    <name type="scientific">Pestalotiopsis fici (strain W106-1 / CGMCC3.15140)</name>
    <dbReference type="NCBI Taxonomy" id="1229662"/>
    <lineage>
        <taxon>Eukaryota</taxon>
        <taxon>Fungi</taxon>
        <taxon>Dikarya</taxon>
        <taxon>Ascomycota</taxon>
        <taxon>Pezizomycotina</taxon>
        <taxon>Sordariomycetes</taxon>
        <taxon>Xylariomycetidae</taxon>
        <taxon>Amphisphaeriales</taxon>
        <taxon>Sporocadaceae</taxon>
        <taxon>Pestalotiopsis</taxon>
    </lineage>
</organism>
<keyword evidence="2" id="KW-0408">Iron</keyword>
<dbReference type="AlphaFoldDB" id="W3XQ17"/>
<dbReference type="InParanoid" id="W3XQ17"/>
<dbReference type="InterPro" id="IPR026992">
    <property type="entry name" value="DIOX_N"/>
</dbReference>
<evidence type="ECO:0000313" key="5">
    <source>
        <dbReference type="Proteomes" id="UP000030651"/>
    </source>
</evidence>
<sequence length="314" mass="35477">MTNYEIPLINIRPFLDPTSSQRDRDAVVSQVSDACKVYGFFQLEGHGVPLDLQTKVLECAKLFFDLPLEEKQKVGMEHALGSSKRGYEVIGGQQLQNDTLPDLKEVWQLGKGSICRPGTFQGPNLWPALPREKFQDPVYEYRQRMLDLAHLLLRILISGLPYDSKMFDNFMLQPVANVRLLHYPPQLSKDVRQLGAGAHTDFGCITVLLQQPEQTGLQVLYPPTDSWIPVPAVANRFVVNIGDLLCGWTRGAYRSAVHRVINAGDNHRYSAPFFYSGNMAFKLRPLDGSSDENAITVEEHILRKFKASYDIEVK</sequence>
<dbReference type="Pfam" id="PF03171">
    <property type="entry name" value="2OG-FeII_Oxy"/>
    <property type="match status" value="1"/>
</dbReference>
<evidence type="ECO:0000313" key="4">
    <source>
        <dbReference type="EMBL" id="ETS88084.1"/>
    </source>
</evidence>
<evidence type="ECO:0000256" key="1">
    <source>
        <dbReference type="ARBA" id="ARBA00008056"/>
    </source>
</evidence>
<dbReference type="SUPFAM" id="SSF51197">
    <property type="entry name" value="Clavaminate synthase-like"/>
    <property type="match status" value="1"/>
</dbReference>
<dbReference type="PROSITE" id="PS51471">
    <property type="entry name" value="FE2OG_OXY"/>
    <property type="match status" value="1"/>
</dbReference>
<dbReference type="HOGENOM" id="CLU_010119_6_3_1"/>
<dbReference type="Proteomes" id="UP000030651">
    <property type="component" value="Unassembled WGS sequence"/>
</dbReference>
<dbReference type="PANTHER" id="PTHR47990">
    <property type="entry name" value="2-OXOGLUTARATE (2OG) AND FE(II)-DEPENDENT OXYGENASE SUPERFAMILY PROTEIN-RELATED"/>
    <property type="match status" value="1"/>
</dbReference>
<dbReference type="eggNOG" id="KOG0143">
    <property type="taxonomic scope" value="Eukaryota"/>
</dbReference>
<keyword evidence="5" id="KW-1185">Reference proteome</keyword>
<keyword evidence="2" id="KW-0479">Metal-binding</keyword>
<dbReference type="InterPro" id="IPR027443">
    <property type="entry name" value="IPNS-like_sf"/>
</dbReference>